<evidence type="ECO:0000313" key="1">
    <source>
        <dbReference type="EMBL" id="MDP9750297.1"/>
    </source>
</evidence>
<dbReference type="RefSeq" id="WP_307680913.1">
    <property type="nucleotide sequence ID" value="NZ_JAURUP010000006.1"/>
</dbReference>
<gene>
    <name evidence="1" type="ORF">J2S24_000765</name>
</gene>
<proteinExistence type="predicted"/>
<reference evidence="1 2" key="1">
    <citation type="submission" date="2023-07" db="EMBL/GenBank/DDBJ databases">
        <title>Genomic Encyclopedia of Type Strains, Phase IV (KMG-IV): sequencing the most valuable type-strain genomes for metagenomic binning, comparative biology and taxonomic classification.</title>
        <authorList>
            <person name="Goeker M."/>
        </authorList>
    </citation>
    <scope>NUCLEOTIDE SEQUENCE [LARGE SCALE GENOMIC DNA]</scope>
    <source>
        <strain evidence="1 2">DSM 25963</strain>
    </source>
</reference>
<evidence type="ECO:0000313" key="2">
    <source>
        <dbReference type="Proteomes" id="UP001223886"/>
    </source>
</evidence>
<dbReference type="EMBL" id="JAURUP010000006">
    <property type="protein sequence ID" value="MDP9750297.1"/>
    <property type="molecule type" value="Genomic_DNA"/>
</dbReference>
<dbReference type="Proteomes" id="UP001223886">
    <property type="component" value="Unassembled WGS sequence"/>
</dbReference>
<sequence length="373" mass="43768">MHYTNGEHYLLLTAPFYKKRYTVDGDFIIGCTIGCEFCYYRWIEGTSDLIGTGRVKRVATPESMVEFIENSKIIRKDKDILMLSARSDASFQTKDIGKFLKIYPYQNRVFILHRGYFSKRTVDDVEDPRVVYCTTITPKGFEMGWTPIKEEFQIKGIEELLKNNIPAERISIEVGPVNEYTVDKAVEIIQTLKSMGFPFLTYRGVSIGSFNVDPQEERLKEIKFKTEQKENAPETHSYYKIKNYLSDELENKIRNISGIRLHRFTGTLYKEEFSVEVPYNRHNRYRKEVGQFSTNVDTNRLAEYMNYLGYNVHSIELTEEGYVIETDRYVTEDIAMTIGAEFKTSVIFKKYRIAPTMEDIEFYKRNKIFYIKG</sequence>
<name>A0ABT9M2E3_9THEO</name>
<comment type="caution">
    <text evidence="1">The sequence shown here is derived from an EMBL/GenBank/DDBJ whole genome shotgun (WGS) entry which is preliminary data.</text>
</comment>
<dbReference type="SUPFAM" id="SSF64484">
    <property type="entry name" value="beta and beta-prime subunits of DNA dependent RNA-polymerase"/>
    <property type="match status" value="1"/>
</dbReference>
<organism evidence="1 2">
    <name type="scientific">Thermoanaerobacter pentosaceus</name>
    <dbReference type="NCBI Taxonomy" id="694059"/>
    <lineage>
        <taxon>Bacteria</taxon>
        <taxon>Bacillati</taxon>
        <taxon>Bacillota</taxon>
        <taxon>Clostridia</taxon>
        <taxon>Thermoanaerobacterales</taxon>
        <taxon>Thermoanaerobacteraceae</taxon>
        <taxon>Thermoanaerobacter</taxon>
    </lineage>
</organism>
<keyword evidence="2" id="KW-1185">Reference proteome</keyword>
<protein>
    <submittedName>
        <fullName evidence="1">DNA repair photolyase</fullName>
    </submittedName>
</protein>
<accession>A0ABT9M2E3</accession>